<organism evidence="1">
    <name type="scientific">Salmonella enterica</name>
    <name type="common">Salmonella choleraesuis</name>
    <dbReference type="NCBI Taxonomy" id="28901"/>
    <lineage>
        <taxon>Bacteria</taxon>
        <taxon>Pseudomonadati</taxon>
        <taxon>Pseudomonadota</taxon>
        <taxon>Gammaproteobacteria</taxon>
        <taxon>Enterobacterales</taxon>
        <taxon>Enterobacteriaceae</taxon>
        <taxon>Salmonella</taxon>
    </lineage>
</organism>
<proteinExistence type="predicted"/>
<reference evidence="1" key="1">
    <citation type="journal article" date="2018" name="Genome Biol.">
        <title>SKESA: strategic k-mer extension for scrupulous assemblies.</title>
        <authorList>
            <person name="Souvorov A."/>
            <person name="Agarwala R."/>
            <person name="Lipman D.J."/>
        </authorList>
    </citation>
    <scope>NUCLEOTIDE SEQUENCE</scope>
    <source>
        <strain evidence="1">MA.CK_98/00001034</strain>
    </source>
</reference>
<dbReference type="AlphaFoldDB" id="A0A764WHJ1"/>
<protein>
    <recommendedName>
        <fullName evidence="2">DUF4258 domain-containing protein</fullName>
    </recommendedName>
</protein>
<accession>A0A764WHJ1</accession>
<evidence type="ECO:0008006" key="2">
    <source>
        <dbReference type="Google" id="ProtNLM"/>
    </source>
</evidence>
<dbReference type="EMBL" id="DAAYPZ010000010">
    <property type="protein sequence ID" value="HAG5257462.1"/>
    <property type="molecule type" value="Genomic_DNA"/>
</dbReference>
<evidence type="ECO:0000313" key="1">
    <source>
        <dbReference type="EMBL" id="HAG5257462.1"/>
    </source>
</evidence>
<sequence length="108" mass="12520">MTELRYHMEPVMDLSDSVYYRNYRLTRHSIERYIERIGSDLGNMIADLDSSWLFDARNKRAARKVSASVYKSEQSGGWALTNGNAVFIVMPENKRHVIVTTLLMEGFK</sequence>
<name>A0A764WHJ1_SALER</name>
<comment type="caution">
    <text evidence="1">The sequence shown here is derived from an EMBL/GenBank/DDBJ whole genome shotgun (WGS) entry which is preliminary data.</text>
</comment>
<reference evidence="1" key="2">
    <citation type="submission" date="2020-02" db="EMBL/GenBank/DDBJ databases">
        <authorList>
            <consortium name="NCBI Pathogen Detection Project"/>
        </authorList>
    </citation>
    <scope>NUCLEOTIDE SEQUENCE</scope>
    <source>
        <strain evidence="1">MA.CK_98/00001034</strain>
    </source>
</reference>
<gene>
    <name evidence="1" type="ORF">G8577_003695</name>
</gene>